<dbReference type="Pfam" id="PF00376">
    <property type="entry name" value="MerR"/>
    <property type="match status" value="1"/>
</dbReference>
<name>A0ABN2W7Y2_9ACTN</name>
<feature type="coiled-coil region" evidence="2">
    <location>
        <begin position="73"/>
        <end position="103"/>
    </location>
</feature>
<dbReference type="PROSITE" id="PS50937">
    <property type="entry name" value="HTH_MERR_2"/>
    <property type="match status" value="1"/>
</dbReference>
<protein>
    <submittedName>
        <fullName evidence="4">MerR family transcriptional regulator</fullName>
    </submittedName>
</protein>
<gene>
    <name evidence="4" type="ORF">GCM10009821_28850</name>
</gene>
<evidence type="ECO:0000313" key="5">
    <source>
        <dbReference type="Proteomes" id="UP001501480"/>
    </source>
</evidence>
<dbReference type="InterPro" id="IPR000551">
    <property type="entry name" value="MerR-type_HTH_dom"/>
</dbReference>
<dbReference type="RefSeq" id="WP_344330149.1">
    <property type="nucleotide sequence ID" value="NZ_BAAAPY010000016.1"/>
</dbReference>
<accession>A0ABN2W7Y2</accession>
<evidence type="ECO:0000256" key="1">
    <source>
        <dbReference type="ARBA" id="ARBA00023125"/>
    </source>
</evidence>
<dbReference type="PANTHER" id="PTHR30204:SF93">
    <property type="entry name" value="HTH MERR-TYPE DOMAIN-CONTAINING PROTEIN"/>
    <property type="match status" value="1"/>
</dbReference>
<dbReference type="CDD" id="cd01106">
    <property type="entry name" value="HTH_TipAL-Mta"/>
    <property type="match status" value="1"/>
</dbReference>
<dbReference type="InterPro" id="IPR047057">
    <property type="entry name" value="MerR_fam"/>
</dbReference>
<dbReference type="Gene3D" id="1.10.1660.10">
    <property type="match status" value="1"/>
</dbReference>
<keyword evidence="2" id="KW-0175">Coiled coil</keyword>
<proteinExistence type="predicted"/>
<evidence type="ECO:0000313" key="4">
    <source>
        <dbReference type="EMBL" id="GAA2085468.1"/>
    </source>
</evidence>
<organism evidence="4 5">
    <name type="scientific">Aeromicrobium halocynthiae</name>
    <dbReference type="NCBI Taxonomy" id="560557"/>
    <lineage>
        <taxon>Bacteria</taxon>
        <taxon>Bacillati</taxon>
        <taxon>Actinomycetota</taxon>
        <taxon>Actinomycetes</taxon>
        <taxon>Propionibacteriales</taxon>
        <taxon>Nocardioidaceae</taxon>
        <taxon>Aeromicrobium</taxon>
    </lineage>
</organism>
<dbReference type="SUPFAM" id="SSF46955">
    <property type="entry name" value="Putative DNA-binding domain"/>
    <property type="match status" value="1"/>
</dbReference>
<dbReference type="InterPro" id="IPR009061">
    <property type="entry name" value="DNA-bd_dom_put_sf"/>
</dbReference>
<reference evidence="4 5" key="1">
    <citation type="journal article" date="2019" name="Int. J. Syst. Evol. Microbiol.">
        <title>The Global Catalogue of Microorganisms (GCM) 10K type strain sequencing project: providing services to taxonomists for standard genome sequencing and annotation.</title>
        <authorList>
            <consortium name="The Broad Institute Genomics Platform"/>
            <consortium name="The Broad Institute Genome Sequencing Center for Infectious Disease"/>
            <person name="Wu L."/>
            <person name="Ma J."/>
        </authorList>
    </citation>
    <scope>NUCLEOTIDE SEQUENCE [LARGE SCALE GENOMIC DNA]</scope>
    <source>
        <strain evidence="4 5">JCM 15749</strain>
    </source>
</reference>
<dbReference type="Proteomes" id="UP001501480">
    <property type="component" value="Unassembled WGS sequence"/>
</dbReference>
<dbReference type="PRINTS" id="PR00040">
    <property type="entry name" value="HTHMERR"/>
</dbReference>
<dbReference type="SMART" id="SM00422">
    <property type="entry name" value="HTH_MERR"/>
    <property type="match status" value="1"/>
</dbReference>
<comment type="caution">
    <text evidence="4">The sequence shown here is derived from an EMBL/GenBank/DDBJ whole genome shotgun (WGS) entry which is preliminary data.</text>
</comment>
<keyword evidence="1" id="KW-0238">DNA-binding</keyword>
<evidence type="ECO:0000256" key="2">
    <source>
        <dbReference type="SAM" id="Coils"/>
    </source>
</evidence>
<dbReference type="PANTHER" id="PTHR30204">
    <property type="entry name" value="REDOX-CYCLING DRUG-SENSING TRANSCRIPTIONAL ACTIVATOR SOXR"/>
    <property type="match status" value="1"/>
</dbReference>
<feature type="domain" description="HTH merR-type" evidence="3">
    <location>
        <begin position="1"/>
        <end position="69"/>
    </location>
</feature>
<sequence>MRSQEVAELAGVSVRTLRHYHQIGLLPEPERRSNGYRRYDLATIATLLRIRRLTELGVPLNEVGAMLEEAPAADVLEEVDRSLIDAIERLQEQRHQIARLRESGRRADVPEGLAELISLGPSGPSAGVLGQMDQDALLLIARVVGVDHLTRQGLDDLADALRPLLADPDLAAVSARFDRLADDASREEAFDVADAMAAVLTPMVARLEQTETARAIGRAGDRWPDVSQDGRLNPAQARAMRRLLESLREDGPGPAPR</sequence>
<evidence type="ECO:0000259" key="3">
    <source>
        <dbReference type="PROSITE" id="PS50937"/>
    </source>
</evidence>
<dbReference type="EMBL" id="BAAAPY010000016">
    <property type="protein sequence ID" value="GAA2085468.1"/>
    <property type="molecule type" value="Genomic_DNA"/>
</dbReference>
<keyword evidence="5" id="KW-1185">Reference proteome</keyword>